<gene>
    <name evidence="2" type="ORF">VPNG_02514</name>
</gene>
<name>A0A423XHU5_9PEZI</name>
<evidence type="ECO:0000313" key="2">
    <source>
        <dbReference type="EMBL" id="ROW15922.1"/>
    </source>
</evidence>
<dbReference type="SUPFAM" id="SSF53335">
    <property type="entry name" value="S-adenosyl-L-methionine-dependent methyltransferases"/>
    <property type="match status" value="1"/>
</dbReference>
<dbReference type="OrthoDB" id="8300214at2759"/>
<dbReference type="InterPro" id="IPR025714">
    <property type="entry name" value="Methyltranfer_dom"/>
</dbReference>
<reference evidence="2 3" key="1">
    <citation type="submission" date="2015-09" db="EMBL/GenBank/DDBJ databases">
        <title>Host preference determinants of Valsa canker pathogens revealed by comparative genomics.</title>
        <authorList>
            <person name="Yin Z."/>
            <person name="Huang L."/>
        </authorList>
    </citation>
    <scope>NUCLEOTIDE SEQUENCE [LARGE SCALE GENOMIC DNA]</scope>
    <source>
        <strain evidence="2 3">SXYLt</strain>
    </source>
</reference>
<evidence type="ECO:0000259" key="1">
    <source>
        <dbReference type="Pfam" id="PF13847"/>
    </source>
</evidence>
<dbReference type="InParanoid" id="A0A423XHU5"/>
<proteinExistence type="predicted"/>
<dbReference type="Gene3D" id="3.40.50.150">
    <property type="entry name" value="Vaccinia Virus protein VP39"/>
    <property type="match status" value="1"/>
</dbReference>
<keyword evidence="3" id="KW-1185">Reference proteome</keyword>
<organism evidence="2 3">
    <name type="scientific">Cytospora leucostoma</name>
    <dbReference type="NCBI Taxonomy" id="1230097"/>
    <lineage>
        <taxon>Eukaryota</taxon>
        <taxon>Fungi</taxon>
        <taxon>Dikarya</taxon>
        <taxon>Ascomycota</taxon>
        <taxon>Pezizomycotina</taxon>
        <taxon>Sordariomycetes</taxon>
        <taxon>Sordariomycetidae</taxon>
        <taxon>Diaporthales</taxon>
        <taxon>Cytosporaceae</taxon>
        <taxon>Cytospora</taxon>
    </lineage>
</organism>
<protein>
    <recommendedName>
        <fullName evidence="1">Methyltransferase domain-containing protein</fullName>
    </recommendedName>
</protein>
<sequence>MNPSQLETILASYPHTANMRSIITPQVLHRKNLCNSWGIAEGAHLLDIGCGQGDATLVLATAVGPAGHITGVDTGPPDYGSPYTLAQAQAYILASSLGPRITFLREDPSKTLEQTIDTFDGAVFCHSLWYFANSSSVENLFLSLAKAGVPRVYIAEWDGEAKTAAQEPHSLAAQAQMLLHSLRPAEREHGLHEPNIRGALLPQDILKLASTTGWGVAQQGSIQTPPGMMDGHWEVKFVLSDSFQKSLMSEELPVDARDILVGYCDRVKKSATAIEESHGHVSCMDVMWAVLERES</sequence>
<comment type="caution">
    <text evidence="2">The sequence shown here is derived from an EMBL/GenBank/DDBJ whole genome shotgun (WGS) entry which is preliminary data.</text>
</comment>
<dbReference type="Proteomes" id="UP000285146">
    <property type="component" value="Unassembled WGS sequence"/>
</dbReference>
<dbReference type="AlphaFoldDB" id="A0A423XHU5"/>
<evidence type="ECO:0000313" key="3">
    <source>
        <dbReference type="Proteomes" id="UP000285146"/>
    </source>
</evidence>
<dbReference type="STRING" id="1230097.A0A423XHU5"/>
<accession>A0A423XHU5</accession>
<dbReference type="InterPro" id="IPR029063">
    <property type="entry name" value="SAM-dependent_MTases_sf"/>
</dbReference>
<feature type="domain" description="Methyltransferase" evidence="1">
    <location>
        <begin position="41"/>
        <end position="149"/>
    </location>
</feature>
<dbReference type="EMBL" id="LKEB01000007">
    <property type="protein sequence ID" value="ROW15922.1"/>
    <property type="molecule type" value="Genomic_DNA"/>
</dbReference>
<dbReference type="Pfam" id="PF13847">
    <property type="entry name" value="Methyltransf_31"/>
    <property type="match status" value="1"/>
</dbReference>
<dbReference type="CDD" id="cd02440">
    <property type="entry name" value="AdoMet_MTases"/>
    <property type="match status" value="1"/>
</dbReference>